<keyword evidence="5" id="KW-1185">Reference proteome</keyword>
<keyword evidence="2" id="KW-0067">ATP-binding</keyword>
<dbReference type="Gene3D" id="3.40.50.300">
    <property type="entry name" value="P-loop containing nucleotide triphosphate hydrolases"/>
    <property type="match status" value="2"/>
</dbReference>
<dbReference type="EMBL" id="JAACYA010000002">
    <property type="protein sequence ID" value="MBK3333114.1"/>
    <property type="molecule type" value="Genomic_DNA"/>
</dbReference>
<dbReference type="RefSeq" id="WP_200674539.1">
    <property type="nucleotide sequence ID" value="NZ_JAACYA010000002.1"/>
</dbReference>
<evidence type="ECO:0000313" key="5">
    <source>
        <dbReference type="Proteomes" id="UP000772812"/>
    </source>
</evidence>
<comment type="caution">
    <text evidence="4">The sequence shown here is derived from an EMBL/GenBank/DDBJ whole genome shotgun (WGS) entry which is preliminary data.</text>
</comment>
<evidence type="ECO:0000259" key="3">
    <source>
        <dbReference type="Pfam" id="PF13538"/>
    </source>
</evidence>
<dbReference type="InterPro" id="IPR027417">
    <property type="entry name" value="P-loop_NTPase"/>
</dbReference>
<dbReference type="PANTHER" id="PTHR43788:SF6">
    <property type="entry name" value="DNA HELICASE B"/>
    <property type="match status" value="1"/>
</dbReference>
<dbReference type="Gene3D" id="2.30.30.940">
    <property type="match status" value="1"/>
</dbReference>
<dbReference type="PANTHER" id="PTHR43788">
    <property type="entry name" value="DNA2/NAM7 HELICASE FAMILY MEMBER"/>
    <property type="match status" value="1"/>
</dbReference>
<dbReference type="Pfam" id="PF13538">
    <property type="entry name" value="UvrD_C_2"/>
    <property type="match status" value="1"/>
</dbReference>
<gene>
    <name evidence="4" type="ORF">GWK41_08530</name>
</gene>
<evidence type="ECO:0000256" key="1">
    <source>
        <dbReference type="ARBA" id="ARBA00022741"/>
    </source>
</evidence>
<dbReference type="Pfam" id="PF13245">
    <property type="entry name" value="AAA_19"/>
    <property type="match status" value="1"/>
</dbReference>
<feature type="domain" description="UvrD-like helicase C-terminal" evidence="3">
    <location>
        <begin position="935"/>
        <end position="983"/>
    </location>
</feature>
<accession>A0ABS1GJK1</accession>
<evidence type="ECO:0000313" key="4">
    <source>
        <dbReference type="EMBL" id="MBK3333114.1"/>
    </source>
</evidence>
<dbReference type="CDD" id="cd17933">
    <property type="entry name" value="DEXSc_RecD-like"/>
    <property type="match status" value="1"/>
</dbReference>
<name>A0ABS1GJK1_9AQUI</name>
<sequence>MKSQNKITKHISVRLTWHDNGWNGNSCKNPAKNLPCMQDANQFLHRAKVIFNSSCSTDTGNAKKYLSKYLKQNSCFLNYSKLGYICKIHSIYLLEKSSISQLPPCDSFSAFKEKNPYVHTKNPARITDRYDEEAIKNCSNGKKPWEYIKNWNQVKYFPQDYRKHIVNRSSVALFYTVNFPEESGKFIVGYSVIKDKNEDFISAGKGKTTTFNKSNAGGRWGEEWCFLLDEKDRYRFPFQELIDSGNTELLERARNILKVEPQDEKFFRNLSLFIPEHILIKYLKKLRQAVNILEFSKVDPKTGGDFTKIDTKIQELRQTYLSFKYPGLPAVGRFLFLWDAYRLYEEHLDFESELKESLFEAVEKNSYFFTINGKKLFIGSKKKGLHPKNEISQDFLKLLKDTLIYYPVSSDKIIKRIELLINKSILNVREINKNPYLLYEEFIPSLDDSIGLSFEDVDYGEYKKSIEKFQKSSKSKEIKDRISRNFYLNPYRIRALIHEFFKVYEDDPGFVWVSFKDMERYIRKRLSSGLGTGKLEFDFEEILKADEIKETVEVDFDKKYLTLKKLAEYEKEVNKKIKHLLTSKSLKHYSNVKNKIKDILGEIPEEEIIEKEKAVKKILSNRFTFISGVAGSGKSTLIKILTEILKEHKEDYKILTPTGKSGERLRQEGLESETIHYFLKSNGFIDDELLIFNKNGNVQEVKNLIIDEISMVPLDLLYYLFNGVNLKKLKRLILVGDIKQLPPIGYGYPAKDIYNFLVKHHPQNLIKLDKSYRSTDKFIKLANKLRNKNLTPEDITPYLTDSINNNSFQILRFSNQQDLENLLKQILEKENITKEKLAKDPEVFQILTPKKEGYSGSNHINRYISNLLDKGQFDWNNTKVIKLVNTYCPEKKQKCVETFNGMIGSIFYKNGWKIRFKGGQIIDFSGEKLGYEYDYAYGITIHKSQGSEFGVVVVILPKNIGNLFTRELLYTALTRAKKRLYLLVEDENLFYETPLDIERSSKLFEGNFLEIPENTEYISLRNTKILSKLDLYISAVLELNNISYTYKSSEADFETSDRKIYLINLNTYQGKIKNRTITESKESLKLTYTECIDVKSFTDKLKIRYPDRSGKNREDYREKLRSDYMKKKLIHIEPDTNLKIKTHNGLKTRSISEAILMLIFDHLGLRYEYEVEVVLGGKKLLPDFYFSDKNIYWEHLGLLDDPYYMEKWQKKKEIYKNAKIQVLSIKDWNGEQNCCIYTTEKDIKNLNKLWREINGKRNFFTAS</sequence>
<dbReference type="SUPFAM" id="SSF52540">
    <property type="entry name" value="P-loop containing nucleoside triphosphate hydrolases"/>
    <property type="match status" value="1"/>
</dbReference>
<dbReference type="InterPro" id="IPR050534">
    <property type="entry name" value="Coronavir_polyprotein_1ab"/>
</dbReference>
<reference evidence="4 5" key="1">
    <citation type="journal article" date="2021" name="Syst. Appl. Microbiol.">
        <title>Persephonella atlantica sp. nov.: How to adapt to physico-chemical gradients in high temperature hydrothermal habitats.</title>
        <authorList>
            <person name="Francois D.X."/>
            <person name="Godfroy A."/>
            <person name="Mathien C."/>
            <person name="Aube J."/>
            <person name="Cathalot C."/>
            <person name="Lesongeur F."/>
            <person name="L'Haridon S."/>
            <person name="Philippon X."/>
            <person name="Roussel E.G."/>
        </authorList>
    </citation>
    <scope>NUCLEOTIDE SEQUENCE [LARGE SCALE GENOMIC DNA]</scope>
    <source>
        <strain evidence="4 5">MO1340</strain>
    </source>
</reference>
<evidence type="ECO:0000256" key="2">
    <source>
        <dbReference type="ARBA" id="ARBA00022840"/>
    </source>
</evidence>
<proteinExistence type="predicted"/>
<dbReference type="CDD" id="cd18809">
    <property type="entry name" value="SF1_C_RecD"/>
    <property type="match status" value="1"/>
</dbReference>
<dbReference type="Proteomes" id="UP000772812">
    <property type="component" value="Unassembled WGS sequence"/>
</dbReference>
<dbReference type="InterPro" id="IPR027785">
    <property type="entry name" value="UvrD-like_helicase_C"/>
</dbReference>
<organism evidence="4 5">
    <name type="scientific">Persephonella atlantica</name>
    <dbReference type="NCBI Taxonomy" id="2699429"/>
    <lineage>
        <taxon>Bacteria</taxon>
        <taxon>Pseudomonadati</taxon>
        <taxon>Aquificota</taxon>
        <taxon>Aquificia</taxon>
        <taxon>Aquificales</taxon>
        <taxon>Hydrogenothermaceae</taxon>
        <taxon>Persephonella</taxon>
    </lineage>
</organism>
<protein>
    <submittedName>
        <fullName evidence="4">AAA family ATPase</fullName>
    </submittedName>
</protein>
<keyword evidence="1" id="KW-0547">Nucleotide-binding</keyword>